<dbReference type="Pfam" id="PF00300">
    <property type="entry name" value="His_Phos_1"/>
    <property type="match status" value="1"/>
</dbReference>
<dbReference type="SUPFAM" id="SSF53254">
    <property type="entry name" value="Phosphoglycerate mutase-like"/>
    <property type="match status" value="1"/>
</dbReference>
<dbReference type="Gene3D" id="3.40.50.1240">
    <property type="entry name" value="Phosphoglycerate mutase-like"/>
    <property type="match status" value="1"/>
</dbReference>
<dbReference type="RefSeq" id="WP_368504556.1">
    <property type="nucleotide sequence ID" value="NZ_CP162551.1"/>
</dbReference>
<organism evidence="2">
    <name type="scientific">Alkalihalophilus sp. As8PL</name>
    <dbReference type="NCBI Taxonomy" id="3237103"/>
    <lineage>
        <taxon>Bacteria</taxon>
        <taxon>Bacillati</taxon>
        <taxon>Bacillota</taxon>
        <taxon>Bacilli</taxon>
        <taxon>Bacillales</taxon>
        <taxon>Bacillaceae</taxon>
        <taxon>Alkalihalophilus</taxon>
    </lineage>
</organism>
<dbReference type="GO" id="GO:0005737">
    <property type="term" value="C:cytoplasm"/>
    <property type="evidence" value="ECO:0007669"/>
    <property type="project" value="TreeGrafter"/>
</dbReference>
<dbReference type="EMBL" id="CP162551">
    <property type="protein sequence ID" value="XDI37188.1"/>
    <property type="molecule type" value="Genomic_DNA"/>
</dbReference>
<accession>A0AB39BTR0</accession>
<evidence type="ECO:0000313" key="2">
    <source>
        <dbReference type="EMBL" id="XDI37188.1"/>
    </source>
</evidence>
<reference evidence="2" key="1">
    <citation type="submission" date="2024-07" db="EMBL/GenBank/DDBJ databases">
        <title>Identification and characteristics of an arsenic-resistant bacterial isolate, which belongs to a novel species.</title>
        <authorList>
            <person name="Juszczyk A."/>
            <person name="Kowalczyk A."/>
            <person name="Was K."/>
            <person name="Kosowicz W."/>
            <person name="Budzyn A."/>
            <person name="Latowski D."/>
        </authorList>
    </citation>
    <scope>NUCLEOTIDE SEQUENCE</scope>
    <source>
        <strain evidence="2">As8PL</strain>
    </source>
</reference>
<feature type="binding site" evidence="1">
    <location>
        <begin position="11"/>
        <end position="18"/>
    </location>
    <ligand>
        <name>substrate</name>
    </ligand>
</feature>
<dbReference type="PANTHER" id="PTHR48100">
    <property type="entry name" value="BROAD-SPECIFICITY PHOSPHATASE YOR283W-RELATED"/>
    <property type="match status" value="1"/>
</dbReference>
<dbReference type="InterPro" id="IPR050275">
    <property type="entry name" value="PGM_Phosphatase"/>
</dbReference>
<name>A0AB39BTR0_9BACI</name>
<feature type="binding site" evidence="1">
    <location>
        <position position="61"/>
    </location>
    <ligand>
        <name>substrate</name>
    </ligand>
</feature>
<dbReference type="AlphaFoldDB" id="A0AB39BTR0"/>
<dbReference type="CDD" id="cd07067">
    <property type="entry name" value="HP_PGM_like"/>
    <property type="match status" value="1"/>
</dbReference>
<dbReference type="GO" id="GO:0016791">
    <property type="term" value="F:phosphatase activity"/>
    <property type="evidence" value="ECO:0007669"/>
    <property type="project" value="TreeGrafter"/>
</dbReference>
<evidence type="ECO:0000256" key="1">
    <source>
        <dbReference type="PIRSR" id="PIRSR613078-2"/>
    </source>
</evidence>
<dbReference type="InterPro" id="IPR013078">
    <property type="entry name" value="His_Pase_superF_clade-1"/>
</dbReference>
<dbReference type="InterPro" id="IPR029033">
    <property type="entry name" value="His_PPase_superfam"/>
</dbReference>
<gene>
    <name evidence="2" type="ORF">AB3N04_02405</name>
</gene>
<proteinExistence type="predicted"/>
<sequence length="214" mass="24726">MGNNLDVILIRHGLTQYNAEKRYLGHHDLPLIDAGLNQMEGLQRLCRTHRVDQVFTSDLKRCLQTAAIVFPTEEPLLVPLLREYQFGDFEGYRYEDLCNQTLYQKWLQHPEYITPPNAETYQEFTERVGEGFNHCLNVACTNEHTKIALVTHGGVIRYLLSEYAPIVKPFTEWEAKIGSVYRLNGHASKLRRGERFTSLQVEPITEKTIGFVDN</sequence>
<dbReference type="PANTHER" id="PTHR48100:SF59">
    <property type="entry name" value="ADENOSYLCOBALAMIN_ALPHA-RIBAZOLE PHOSPHATASE"/>
    <property type="match status" value="1"/>
</dbReference>
<protein>
    <submittedName>
        <fullName evidence="2">Histidine phosphatase family protein</fullName>
    </submittedName>
</protein>
<dbReference type="SMART" id="SM00855">
    <property type="entry name" value="PGAM"/>
    <property type="match status" value="1"/>
</dbReference>